<evidence type="ECO:0000313" key="3">
    <source>
        <dbReference type="Proteomes" id="UP000780801"/>
    </source>
</evidence>
<reference evidence="2" key="1">
    <citation type="journal article" date="2020" name="Fungal Divers.">
        <title>Resolving the Mortierellaceae phylogeny through synthesis of multi-gene phylogenetics and phylogenomics.</title>
        <authorList>
            <person name="Vandepol N."/>
            <person name="Liber J."/>
            <person name="Desiro A."/>
            <person name="Na H."/>
            <person name="Kennedy M."/>
            <person name="Barry K."/>
            <person name="Grigoriev I.V."/>
            <person name="Miller A.N."/>
            <person name="O'Donnell K."/>
            <person name="Stajich J.E."/>
            <person name="Bonito G."/>
        </authorList>
    </citation>
    <scope>NUCLEOTIDE SEQUENCE</scope>
    <source>
        <strain evidence="2">KOD1015</strain>
    </source>
</reference>
<organism evidence="2 3">
    <name type="scientific">Lunasporangiospora selenospora</name>
    <dbReference type="NCBI Taxonomy" id="979761"/>
    <lineage>
        <taxon>Eukaryota</taxon>
        <taxon>Fungi</taxon>
        <taxon>Fungi incertae sedis</taxon>
        <taxon>Mucoromycota</taxon>
        <taxon>Mortierellomycotina</taxon>
        <taxon>Mortierellomycetes</taxon>
        <taxon>Mortierellales</taxon>
        <taxon>Mortierellaceae</taxon>
        <taxon>Lunasporangiospora</taxon>
    </lineage>
</organism>
<evidence type="ECO:0000256" key="1">
    <source>
        <dbReference type="SAM" id="SignalP"/>
    </source>
</evidence>
<sequence>MVLVDSIVGWAGLVLALALEINPHGVPNAKVRYHLQTGAVSRDSGGHIPAVWLKDTSNRPLGSYTNFNRRDKKDYDQYWNYDIETSQTSELKTLNVRAEWTYYDTSTRQFRSGPLNDGICIAYMSWTPEDTMFNSEGRRGAITGDLFYHCGYDWYHSAKTKEINGQTYDLRCGWMDGDNSSGNSVHAMFLNTDILGKGYIDGYSKRNPNFSDICYWGVGFSKGPLPRKRSASEAFGNKAFITAGEGAISLCDSPTSWGPSMLSLAEGIFCDMETKTKTPICRDGQTTGCMKYDRVQGKVNARGRRGPPQRFLASRNVTRAAISFDSFKLDYFVRSYTNGTVLDDGTDV</sequence>
<comment type="caution">
    <text evidence="2">The sequence shown here is derived from an EMBL/GenBank/DDBJ whole genome shotgun (WGS) entry which is preliminary data.</text>
</comment>
<gene>
    <name evidence="2" type="ORF">BGW38_010166</name>
</gene>
<keyword evidence="3" id="KW-1185">Reference proteome</keyword>
<evidence type="ECO:0000313" key="2">
    <source>
        <dbReference type="EMBL" id="KAF9586672.1"/>
    </source>
</evidence>
<proteinExistence type="predicted"/>
<dbReference type="OrthoDB" id="2389719at2759"/>
<accession>A0A9P6G371</accession>
<protein>
    <submittedName>
        <fullName evidence="2">Uncharacterized protein</fullName>
    </submittedName>
</protein>
<name>A0A9P6G371_9FUNG</name>
<dbReference type="EMBL" id="JAABOA010000008">
    <property type="protein sequence ID" value="KAF9586672.1"/>
    <property type="molecule type" value="Genomic_DNA"/>
</dbReference>
<keyword evidence="1" id="KW-0732">Signal</keyword>
<dbReference type="Proteomes" id="UP000780801">
    <property type="component" value="Unassembled WGS sequence"/>
</dbReference>
<feature type="signal peptide" evidence="1">
    <location>
        <begin position="1"/>
        <end position="18"/>
    </location>
</feature>
<feature type="chain" id="PRO_5040346079" evidence="1">
    <location>
        <begin position="19"/>
        <end position="348"/>
    </location>
</feature>
<dbReference type="AlphaFoldDB" id="A0A9P6G371"/>